<protein>
    <submittedName>
        <fullName evidence="1">Uncharacterized protein</fullName>
    </submittedName>
</protein>
<dbReference type="Proteomes" id="UP000075903">
    <property type="component" value="Unassembled WGS sequence"/>
</dbReference>
<keyword evidence="2" id="KW-1185">Reference proteome</keyword>
<dbReference type="VEuPathDB" id="VectorBase:AMEM005055"/>
<name>A0A182UWX3_ANOME</name>
<proteinExistence type="predicted"/>
<evidence type="ECO:0000313" key="1">
    <source>
        <dbReference type="EnsemblMetazoa" id="AMEM005055-PA"/>
    </source>
</evidence>
<evidence type="ECO:0000313" key="2">
    <source>
        <dbReference type="Proteomes" id="UP000075903"/>
    </source>
</evidence>
<dbReference type="EnsemblMetazoa" id="AMEM005055-RA">
    <property type="protein sequence ID" value="AMEM005055-PA"/>
    <property type="gene ID" value="AMEM005055"/>
</dbReference>
<accession>A0A182UWX3</accession>
<organism evidence="1 2">
    <name type="scientific">Anopheles merus</name>
    <name type="common">Mosquito</name>
    <dbReference type="NCBI Taxonomy" id="30066"/>
    <lineage>
        <taxon>Eukaryota</taxon>
        <taxon>Metazoa</taxon>
        <taxon>Ecdysozoa</taxon>
        <taxon>Arthropoda</taxon>
        <taxon>Hexapoda</taxon>
        <taxon>Insecta</taxon>
        <taxon>Pterygota</taxon>
        <taxon>Neoptera</taxon>
        <taxon>Endopterygota</taxon>
        <taxon>Diptera</taxon>
        <taxon>Nematocera</taxon>
        <taxon>Culicoidea</taxon>
        <taxon>Culicidae</taxon>
        <taxon>Anophelinae</taxon>
        <taxon>Anopheles</taxon>
    </lineage>
</organism>
<reference evidence="1" key="1">
    <citation type="submission" date="2020-05" db="UniProtKB">
        <authorList>
            <consortium name="EnsemblMetazoa"/>
        </authorList>
    </citation>
    <scope>IDENTIFICATION</scope>
    <source>
        <strain evidence="1">MAF</strain>
    </source>
</reference>
<sequence>MFASGPLGVQLPSTTSCILAHLVARNGTELVMDSAYLSHRRTATQQTTVGHDHLHIPSIGRRNGIRLSKRKQWPSRIEGNNRVHAPILTLPGIAGNVRTQTEPNHVHIVRGSTGSNQLIDKRSYRRTCRPDSIAGRNVVRVHSTSTPVDADHVVVTDAEVPIADVRVHAIISVAVPAVNGEAGRMGRVKVGRRNRAGIAKLQHLRCGWVRAGKQPEDQVLLWDKVWNERIVGQSVRVGIDEMQPAIAVRFENYLTLGKRRVTVGGDDKHAIYTTALVRRFTTHVSIARWRTLSRHNLAMASATCRTETNSCRNRFRVQFVSARVGTVTGHIDTTAWLRATTVRVEVSIRQRQIETQQTGIGEDGFRVLSVARCHNIRIRKRKKRSRRIQTDDRVQLPVLHLARIASRMRTQAMSDQFWRMFACSPDVSPPFQPWMVKRVGCDATKLEFCTEAGLFHCSTWPWAGLRRVNKRKITSVSGVNRGSISLSPSGISYGLVLIKRNRPDSSGTSFQLSAAYAKSRRRY</sequence>
<dbReference type="AlphaFoldDB" id="A0A182UWX3"/>